<name>A0A816QNB9_9BILA</name>
<dbReference type="InterPro" id="IPR052717">
    <property type="entry name" value="Vacuolar_transposase_reg"/>
</dbReference>
<dbReference type="GO" id="GO:0005634">
    <property type="term" value="C:nucleus"/>
    <property type="evidence" value="ECO:0007669"/>
    <property type="project" value="TreeGrafter"/>
</dbReference>
<dbReference type="Proteomes" id="UP000663842">
    <property type="component" value="Unassembled WGS sequence"/>
</dbReference>
<dbReference type="SUPFAM" id="SSF53098">
    <property type="entry name" value="Ribonuclease H-like"/>
    <property type="match status" value="1"/>
</dbReference>
<dbReference type="GO" id="GO:0046983">
    <property type="term" value="F:protein dimerization activity"/>
    <property type="evidence" value="ECO:0007669"/>
    <property type="project" value="InterPro"/>
</dbReference>
<evidence type="ECO:0000313" key="8">
    <source>
        <dbReference type="Proteomes" id="UP000663866"/>
    </source>
</evidence>
<dbReference type="Proteomes" id="UP000663866">
    <property type="component" value="Unassembled WGS sequence"/>
</dbReference>
<evidence type="ECO:0000313" key="7">
    <source>
        <dbReference type="EMBL" id="CAF4233928.1"/>
    </source>
</evidence>
<feature type="domain" description="Hermes trasposase DNA-binding" evidence="2">
    <location>
        <begin position="114"/>
        <end position="167"/>
    </location>
</feature>
<dbReference type="EMBL" id="CAJNRE010001603">
    <property type="protein sequence ID" value="CAF1947132.1"/>
    <property type="molecule type" value="Genomic_DNA"/>
</dbReference>
<dbReference type="Pfam" id="PF10683">
    <property type="entry name" value="DBD_Tnp_Hermes"/>
    <property type="match status" value="1"/>
</dbReference>
<proteinExistence type="predicted"/>
<organism evidence="5 9">
    <name type="scientific">Rotaria magnacalcarata</name>
    <dbReference type="NCBI Taxonomy" id="392030"/>
    <lineage>
        <taxon>Eukaryota</taxon>
        <taxon>Metazoa</taxon>
        <taxon>Spiralia</taxon>
        <taxon>Gnathifera</taxon>
        <taxon>Rotifera</taxon>
        <taxon>Eurotatoria</taxon>
        <taxon>Bdelloidea</taxon>
        <taxon>Philodinida</taxon>
        <taxon>Philodinidae</taxon>
        <taxon>Rotaria</taxon>
    </lineage>
</organism>
<accession>A0A816QNB9</accession>
<evidence type="ECO:0000313" key="3">
    <source>
        <dbReference type="EMBL" id="CAF1943365.1"/>
    </source>
</evidence>
<dbReference type="Pfam" id="PF05699">
    <property type="entry name" value="Dimer_Tnp_hAT"/>
    <property type="match status" value="1"/>
</dbReference>
<dbReference type="PANTHER" id="PTHR46169:SF29">
    <property type="entry name" value="DNA REPLICATION-RELATED ELEMENT FACTOR, ISOFORM A"/>
    <property type="match status" value="1"/>
</dbReference>
<dbReference type="EMBL" id="CAJNRG010004184">
    <property type="protein sequence ID" value="CAF2063822.1"/>
    <property type="molecule type" value="Genomic_DNA"/>
</dbReference>
<evidence type="ECO:0000313" key="4">
    <source>
        <dbReference type="EMBL" id="CAF1947132.1"/>
    </source>
</evidence>
<sequence length="696" mass="80106">MSKKHFSKQELEQLIEDKDSSIKFVEKKKTLRSSEWWKYFHIIFVNSDRQQYVSCNKCKALLLHSSFNGTNNLRTHASSCSSIDKSKSLFQKTVHDFYSSSKQSPIPLKVKLSVTEACTEFCALDGRAFEVIKGDGFKNLAKALFDAGQASNKSSIEVTDFLPHPTTISRNITRLYEQYKNQLIDICTKLTNFCLIVDQWTEAHTGISYCGIALRYVDDDYQLFTFILGCFPYNAISHSAQHLREFVNKILEEFKLQLDSSKFVVTDNEPKMLSAFREKCTRIGCADHYLNKQLQHAFESDQIHLNKSIIEKVDCELAQNVFRHVKKIVSSVRRSHQQQKLSRKLQIYSETRFGGALIMLDIFREVFFQLPEVLINSKTMNDFNLIDKELLDEICDFFGPFQEILDALSVDQEPSCHRVIPLKQYLMNECEVKEGDSTAIVQLKLFLARRMKNVWYISDYHRLATVLHPKLKNFERCIGEKEKSINVLKQEFEIYKLINSSSFKNNLHSVQATVKTSLTSTADTTPKRKNPWSQCFDSKVNVTSQSSDPYQEINDYLAADFSQTSSDNDSSDDIDLLLFWRQQQASFPILSSMAKVVCAIPASNTIIERLFSTAKNVVTEKRTRLDCEKINQMLFLQKNMKTLKELSNSDFRRKRTASMSSTTTVSSEESTCTAPKQLCIDVDDTFNDFNKENILD</sequence>
<dbReference type="SUPFAM" id="SSF140996">
    <property type="entry name" value="Hermes dimerisation domain"/>
    <property type="match status" value="1"/>
</dbReference>
<feature type="domain" description="HAT C-terminal dimerisation" evidence="1">
    <location>
        <begin position="553"/>
        <end position="640"/>
    </location>
</feature>
<dbReference type="AlphaFoldDB" id="A0A816QNB9"/>
<evidence type="ECO:0000313" key="6">
    <source>
        <dbReference type="EMBL" id="CAF4123605.1"/>
    </source>
</evidence>
<dbReference type="SMART" id="SM00614">
    <property type="entry name" value="ZnF_BED"/>
    <property type="match status" value="1"/>
</dbReference>
<evidence type="ECO:0000259" key="2">
    <source>
        <dbReference type="Pfam" id="PF10683"/>
    </source>
</evidence>
<dbReference type="Proteomes" id="UP000663824">
    <property type="component" value="Unassembled WGS sequence"/>
</dbReference>
<keyword evidence="8" id="KW-1185">Reference proteome</keyword>
<comment type="caution">
    <text evidence="5">The sequence shown here is derived from an EMBL/GenBank/DDBJ whole genome shotgun (WGS) entry which is preliminary data.</text>
</comment>
<evidence type="ECO:0008006" key="10">
    <source>
        <dbReference type="Google" id="ProtNLM"/>
    </source>
</evidence>
<reference evidence="5" key="1">
    <citation type="submission" date="2021-02" db="EMBL/GenBank/DDBJ databases">
        <authorList>
            <person name="Nowell W R."/>
        </authorList>
    </citation>
    <scope>NUCLEOTIDE SEQUENCE</scope>
</reference>
<evidence type="ECO:0000313" key="5">
    <source>
        <dbReference type="EMBL" id="CAF2063822.1"/>
    </source>
</evidence>
<dbReference type="GO" id="GO:0006357">
    <property type="term" value="P:regulation of transcription by RNA polymerase II"/>
    <property type="evidence" value="ECO:0007669"/>
    <property type="project" value="TreeGrafter"/>
</dbReference>
<dbReference type="InterPro" id="IPR008906">
    <property type="entry name" value="HATC_C_dom"/>
</dbReference>
<dbReference type="InterPro" id="IPR012337">
    <property type="entry name" value="RNaseH-like_sf"/>
</dbReference>
<dbReference type="Proteomes" id="UP000663856">
    <property type="component" value="Unassembled WGS sequence"/>
</dbReference>
<dbReference type="EMBL" id="CAJNRF010000174">
    <property type="protein sequence ID" value="CAF1943365.1"/>
    <property type="molecule type" value="Genomic_DNA"/>
</dbReference>
<dbReference type="PANTHER" id="PTHR46169">
    <property type="entry name" value="DNA REPLICATION-RELATED ELEMENT FACTOR, ISOFORM A"/>
    <property type="match status" value="1"/>
</dbReference>
<dbReference type="Proteomes" id="UP000663887">
    <property type="component" value="Unassembled WGS sequence"/>
</dbReference>
<gene>
    <name evidence="4" type="ORF">MBJ925_LOCUS5721</name>
    <name evidence="6" type="ORF">OVN521_LOCUS22118</name>
    <name evidence="7" type="ORF">UXM345_LOCUS29804</name>
    <name evidence="3" type="ORF">WKI299_LOCUS2000</name>
    <name evidence="5" type="ORF">XDN619_LOCUS11076</name>
</gene>
<dbReference type="EMBL" id="CAJOBF010007481">
    <property type="protein sequence ID" value="CAF4233928.1"/>
    <property type="molecule type" value="Genomic_DNA"/>
</dbReference>
<dbReference type="InterPro" id="IPR018473">
    <property type="entry name" value="Hermes_transposase_DNA-db"/>
</dbReference>
<dbReference type="Gene3D" id="1.10.10.1070">
    <property type="entry name" value="Zinc finger, BED domain-containing"/>
    <property type="match status" value="1"/>
</dbReference>
<evidence type="ECO:0000313" key="9">
    <source>
        <dbReference type="Proteomes" id="UP000663887"/>
    </source>
</evidence>
<protein>
    <recommendedName>
        <fullName evidence="10">Transposase</fullName>
    </recommendedName>
</protein>
<evidence type="ECO:0000259" key="1">
    <source>
        <dbReference type="Pfam" id="PF05699"/>
    </source>
</evidence>
<dbReference type="EMBL" id="CAJOBG010004728">
    <property type="protein sequence ID" value="CAF4123605.1"/>
    <property type="molecule type" value="Genomic_DNA"/>
</dbReference>